<keyword evidence="2 5" id="KW-0808">Transferase</keyword>
<name>A0A518D889_9BACT</name>
<dbReference type="Pfam" id="PF00294">
    <property type="entry name" value="PfkB"/>
    <property type="match status" value="1"/>
</dbReference>
<dbReference type="PANTHER" id="PTHR43085:SF57">
    <property type="entry name" value="CARBOHYDRATE KINASE PFKB DOMAIN-CONTAINING PROTEIN"/>
    <property type="match status" value="1"/>
</dbReference>
<gene>
    <name evidence="5" type="primary">kdgK_1</name>
    <name evidence="5" type="ORF">Pla175_10620</name>
</gene>
<dbReference type="AlphaFoldDB" id="A0A518D889"/>
<dbReference type="InterPro" id="IPR050306">
    <property type="entry name" value="PfkB_Carbo_kinase"/>
</dbReference>
<dbReference type="OrthoDB" id="9813569at2"/>
<comment type="similarity">
    <text evidence="1">Belongs to the carbohydrate kinase PfkB family.</text>
</comment>
<accession>A0A518D889</accession>
<dbReference type="Proteomes" id="UP000317429">
    <property type="component" value="Chromosome"/>
</dbReference>
<dbReference type="InterPro" id="IPR029056">
    <property type="entry name" value="Ribokinase-like"/>
</dbReference>
<dbReference type="KEGG" id="pnd:Pla175_10620"/>
<evidence type="ECO:0000313" key="5">
    <source>
        <dbReference type="EMBL" id="QDU87696.1"/>
    </source>
</evidence>
<dbReference type="Gene3D" id="3.40.1190.20">
    <property type="match status" value="1"/>
</dbReference>
<dbReference type="CDD" id="cd01167">
    <property type="entry name" value="bac_FRK"/>
    <property type="match status" value="1"/>
</dbReference>
<dbReference type="InterPro" id="IPR011611">
    <property type="entry name" value="PfkB_dom"/>
</dbReference>
<keyword evidence="3 5" id="KW-0418">Kinase</keyword>
<sequence length="319" mass="33528">MKLDADNEKRPPSAPTRLLVVGLGESLFDCFPDGERLGGAPLNGAVHAHALLSRLVGGAMVATRVGRDRRGDEVRSMLASRGIDTACVQSDPDRPTGTVRVTLDGDGHASYVFTSDVAWDALAMEGAWRSLAESCNAVCFGTLAQRSEPSRRAIGQFLSACSGALRVFDVNLRQDFYSETVLRDSLVACTACKMNEEELGVVCELLGIAGDAADDDERAENVRSAFELAWLAVTRGERGVALYRPDGKHEGTPVPLNPLPGADTVGAGDACCAGLIVGSLLGWPAARVVALANRLGSEVASRPGATPELPEEVLALVDG</sequence>
<evidence type="ECO:0000256" key="1">
    <source>
        <dbReference type="ARBA" id="ARBA00010688"/>
    </source>
</evidence>
<feature type="domain" description="Carbohydrate kinase PfkB" evidence="4">
    <location>
        <begin position="36"/>
        <end position="310"/>
    </location>
</feature>
<dbReference type="RefSeq" id="WP_145281819.1">
    <property type="nucleotide sequence ID" value="NZ_CP036291.1"/>
</dbReference>
<proteinExistence type="inferred from homology"/>
<evidence type="ECO:0000313" key="6">
    <source>
        <dbReference type="Proteomes" id="UP000317429"/>
    </source>
</evidence>
<reference evidence="5 6" key="1">
    <citation type="submission" date="2019-02" db="EMBL/GenBank/DDBJ databases">
        <title>Deep-cultivation of Planctomycetes and their phenomic and genomic characterization uncovers novel biology.</title>
        <authorList>
            <person name="Wiegand S."/>
            <person name="Jogler M."/>
            <person name="Boedeker C."/>
            <person name="Pinto D."/>
            <person name="Vollmers J."/>
            <person name="Rivas-Marin E."/>
            <person name="Kohn T."/>
            <person name="Peeters S.H."/>
            <person name="Heuer A."/>
            <person name="Rast P."/>
            <person name="Oberbeckmann S."/>
            <person name="Bunk B."/>
            <person name="Jeske O."/>
            <person name="Meyerdierks A."/>
            <person name="Storesund J.E."/>
            <person name="Kallscheuer N."/>
            <person name="Luecker S."/>
            <person name="Lage O.M."/>
            <person name="Pohl T."/>
            <person name="Merkel B.J."/>
            <person name="Hornburger P."/>
            <person name="Mueller R.-W."/>
            <person name="Bruemmer F."/>
            <person name="Labrenz M."/>
            <person name="Spormann A.M."/>
            <person name="Op den Camp H."/>
            <person name="Overmann J."/>
            <person name="Amann R."/>
            <person name="Jetten M.S.M."/>
            <person name="Mascher T."/>
            <person name="Medema M.H."/>
            <person name="Devos D.P."/>
            <person name="Kaster A.-K."/>
            <person name="Ovreas L."/>
            <person name="Rohde M."/>
            <person name="Galperin M.Y."/>
            <person name="Jogler C."/>
        </authorList>
    </citation>
    <scope>NUCLEOTIDE SEQUENCE [LARGE SCALE GENOMIC DNA]</scope>
    <source>
        <strain evidence="5 6">Pla175</strain>
    </source>
</reference>
<dbReference type="EC" id="2.7.1.45" evidence="5"/>
<dbReference type="EMBL" id="CP036291">
    <property type="protein sequence ID" value="QDU87696.1"/>
    <property type="molecule type" value="Genomic_DNA"/>
</dbReference>
<keyword evidence="6" id="KW-1185">Reference proteome</keyword>
<dbReference type="GO" id="GO:0008673">
    <property type="term" value="F:2-dehydro-3-deoxygluconokinase activity"/>
    <property type="evidence" value="ECO:0007669"/>
    <property type="project" value="UniProtKB-EC"/>
</dbReference>
<dbReference type="SUPFAM" id="SSF53613">
    <property type="entry name" value="Ribokinase-like"/>
    <property type="match status" value="1"/>
</dbReference>
<dbReference type="PROSITE" id="PS00584">
    <property type="entry name" value="PFKB_KINASES_2"/>
    <property type="match status" value="1"/>
</dbReference>
<protein>
    <submittedName>
        <fullName evidence="5">2-dehydro-3-deoxygluconokinase</fullName>
        <ecNumber evidence="5">2.7.1.45</ecNumber>
    </submittedName>
</protein>
<evidence type="ECO:0000256" key="3">
    <source>
        <dbReference type="ARBA" id="ARBA00022777"/>
    </source>
</evidence>
<organism evidence="5 6">
    <name type="scientific">Pirellulimonas nuda</name>
    <dbReference type="NCBI Taxonomy" id="2528009"/>
    <lineage>
        <taxon>Bacteria</taxon>
        <taxon>Pseudomonadati</taxon>
        <taxon>Planctomycetota</taxon>
        <taxon>Planctomycetia</taxon>
        <taxon>Pirellulales</taxon>
        <taxon>Lacipirellulaceae</taxon>
        <taxon>Pirellulimonas</taxon>
    </lineage>
</organism>
<evidence type="ECO:0000259" key="4">
    <source>
        <dbReference type="Pfam" id="PF00294"/>
    </source>
</evidence>
<dbReference type="PANTHER" id="PTHR43085">
    <property type="entry name" value="HEXOKINASE FAMILY MEMBER"/>
    <property type="match status" value="1"/>
</dbReference>
<evidence type="ECO:0000256" key="2">
    <source>
        <dbReference type="ARBA" id="ARBA00022679"/>
    </source>
</evidence>
<dbReference type="InterPro" id="IPR002173">
    <property type="entry name" value="Carboh/pur_kinase_PfkB_CS"/>
</dbReference>